<evidence type="ECO:0000256" key="1">
    <source>
        <dbReference type="ARBA" id="ARBA00004324"/>
    </source>
</evidence>
<keyword evidence="6" id="KW-0804">Transcription</keyword>
<comment type="subcellular location">
    <subcellularLocation>
        <location evidence="1">Nucleus speckle</location>
    </subcellularLocation>
</comment>
<dbReference type="InterPro" id="IPR046369">
    <property type="entry name" value="MAML1-3"/>
</dbReference>
<proteinExistence type="inferred from homology"/>
<dbReference type="InterPro" id="IPR019082">
    <property type="entry name" value="Mastermind-like_N"/>
</dbReference>
<feature type="compositionally biased region" description="Low complexity" evidence="8">
    <location>
        <begin position="901"/>
        <end position="913"/>
    </location>
</feature>
<keyword evidence="5" id="KW-0010">Activator</keyword>
<keyword evidence="7" id="KW-0539">Nucleus</keyword>
<dbReference type="SMART" id="SM01275">
    <property type="entry name" value="MamL-1"/>
    <property type="match status" value="1"/>
</dbReference>
<evidence type="ECO:0000256" key="4">
    <source>
        <dbReference type="ARBA" id="ARBA00023015"/>
    </source>
</evidence>
<evidence type="ECO:0000313" key="10">
    <source>
        <dbReference type="Ensembl" id="ENSORLP00000037997.1"/>
    </source>
</evidence>
<feature type="region of interest" description="Disordered" evidence="8">
    <location>
        <begin position="256"/>
        <end position="287"/>
    </location>
</feature>
<evidence type="ECO:0000256" key="5">
    <source>
        <dbReference type="ARBA" id="ARBA00023159"/>
    </source>
</evidence>
<keyword evidence="4" id="KW-0805">Transcription regulation</keyword>
<feature type="compositionally biased region" description="Polar residues" evidence="8">
    <location>
        <begin position="399"/>
        <end position="417"/>
    </location>
</feature>
<comment type="similarity">
    <text evidence="2">Belongs to the mastermind family.</text>
</comment>
<feature type="region of interest" description="Disordered" evidence="8">
    <location>
        <begin position="885"/>
        <end position="915"/>
    </location>
</feature>
<dbReference type="GO" id="GO:0016607">
    <property type="term" value="C:nuclear speck"/>
    <property type="evidence" value="ECO:0007669"/>
    <property type="project" value="UniProtKB-SubCell"/>
</dbReference>
<feature type="region of interest" description="Disordered" evidence="8">
    <location>
        <begin position="63"/>
        <end position="107"/>
    </location>
</feature>
<evidence type="ECO:0000259" key="9">
    <source>
        <dbReference type="SMART" id="SM01275"/>
    </source>
</evidence>
<accession>A0A3B3I232</accession>
<feature type="compositionally biased region" description="Low complexity" evidence="8">
    <location>
        <begin position="807"/>
        <end position="822"/>
    </location>
</feature>
<dbReference type="GeneTree" id="ENSGT00950000183201"/>
<organism evidence="10 11">
    <name type="scientific">Oryzias latipes</name>
    <name type="common">Japanese rice fish</name>
    <name type="synonym">Japanese killifish</name>
    <dbReference type="NCBI Taxonomy" id="8090"/>
    <lineage>
        <taxon>Eukaryota</taxon>
        <taxon>Metazoa</taxon>
        <taxon>Chordata</taxon>
        <taxon>Craniata</taxon>
        <taxon>Vertebrata</taxon>
        <taxon>Euteleostomi</taxon>
        <taxon>Actinopterygii</taxon>
        <taxon>Neopterygii</taxon>
        <taxon>Teleostei</taxon>
        <taxon>Neoteleostei</taxon>
        <taxon>Acanthomorphata</taxon>
        <taxon>Ovalentaria</taxon>
        <taxon>Atherinomorphae</taxon>
        <taxon>Beloniformes</taxon>
        <taxon>Adrianichthyidae</taxon>
        <taxon>Oryziinae</taxon>
        <taxon>Oryzias</taxon>
    </lineage>
</organism>
<feature type="domain" description="Neurogenic mastermind-like N-terminal" evidence="9">
    <location>
        <begin position="15"/>
        <end position="73"/>
    </location>
</feature>
<reference evidence="10" key="3">
    <citation type="submission" date="2025-09" db="UniProtKB">
        <authorList>
            <consortium name="Ensembl"/>
        </authorList>
    </citation>
    <scope>IDENTIFICATION</scope>
    <source>
        <strain evidence="10">Hd-rR</strain>
    </source>
</reference>
<sequence>MNPQPLVLIDGGGFVHVAVMERLRRKIELYRQHQINCESRYEKATVERLELERQQTVALHQRCLQTKAKRASKHRQPPPSGDQAGQRAAPASTDHGENGGMAPEQSRNSTLMALQETVKRKLESAGSPLSRDQANGYGEGFPPNKKPSLEHGTPNGPLLDSKRGISNLLNFNGTNGGSVNSADSVQEGDLDFHRKEMKQEPEDILPIMPPSVGGSNSLIPDLNLNEQEWKELMEELNCTVPIEDIQDILNNGFEDRKDPLELAPSPTGGGVVGGAAGVRGGSSSKGLIPPDLVCVKTEFSPASAAFEQDSHMGSPHVMSTPSGPLPHPTSSPVASSASSPALSSSQSAPPPRPHHLPPPGPPVSKDLSPAQQLQQLAAQRTQHLHGSLQPQMGAKFHNQGHQSHPPSWTQMVTTSQGPLVGSFGMDKPKSPSTYSQDFSPNAPKQLLMAPQQNKGSPKAGGGYLQRPNGPPRMMNQLSAGSQLSHPQTSVSQVSSQMLNYSNTEPLRHFEMAPTPQRPPNTPSKAAILQLVRQQHIKPHSMGFRQHGPHAQDQNNYPAPPHGPANVSGNNPCAAQPAANSAGGNHGNAPYLNSQAAVAAALKQQILEQQKKQQILQRQQLMAEQEKRQQDQQLQRHLTRPPPQYQDQSGPPANQNQFPQQQVGQFPASQPMGNCSSMGVTNSSSRVFSQNQSMMGMTMGQGAGPGTTVAPPTAASQADINLPSCGGGSGAAVDSLYNNMNLQHSLQRQQMGPMSAPFRQSLLGQQHLKQQSNAAMLKQQQQQQLAAARMPSTMQSTMAGGLQGQMQGGQSATWQQQQQLANQPTSGNPTLPPSVFNNPSNAFHMQQQQRIPKMSSGSVSFASNLSGLPMSGLNPGQQLIQTNMAAQQRAPPPAQNMGQPLANQQQAQQQQANQSLSDMVAFGQQVSGRAGLQCNQGYQMSRTANQQQQQVSFGYNAASGSFAAESELVDSLLKGQEWIAELDALLANHQ</sequence>
<evidence type="ECO:0000256" key="3">
    <source>
        <dbReference type="ARBA" id="ARBA00022976"/>
    </source>
</evidence>
<dbReference type="InParanoid" id="A0A3B3I232"/>
<evidence type="ECO:0000256" key="6">
    <source>
        <dbReference type="ARBA" id="ARBA00023163"/>
    </source>
</evidence>
<dbReference type="Bgee" id="ENSORLG00000024588">
    <property type="expression patterns" value="Expressed in blastula and 14 other cell types or tissues"/>
</dbReference>
<feature type="compositionally biased region" description="Low complexity" evidence="8">
    <location>
        <begin position="370"/>
        <end position="379"/>
    </location>
</feature>
<feature type="compositionally biased region" description="Polar residues" evidence="8">
    <location>
        <begin position="823"/>
        <end position="839"/>
    </location>
</feature>
<feature type="compositionally biased region" description="Polar residues" evidence="8">
    <location>
        <begin position="430"/>
        <end position="439"/>
    </location>
</feature>
<dbReference type="PANTHER" id="PTHR15692">
    <property type="entry name" value="MASTERMIND-LIKE"/>
    <property type="match status" value="1"/>
</dbReference>
<dbReference type="Ensembl" id="ENSORLT00000038777.1">
    <property type="protein sequence ID" value="ENSORLP00000037997.1"/>
    <property type="gene ID" value="ENSORLG00000024588.1"/>
</dbReference>
<dbReference type="AlphaFoldDB" id="A0A3B3I232"/>
<dbReference type="GO" id="GO:0005654">
    <property type="term" value="C:nucleoplasm"/>
    <property type="evidence" value="ECO:0000318"/>
    <property type="project" value="GO_Central"/>
</dbReference>
<keyword evidence="11" id="KW-1185">Reference proteome</keyword>
<evidence type="ECO:0000256" key="2">
    <source>
        <dbReference type="ARBA" id="ARBA00008081"/>
    </source>
</evidence>
<feature type="region of interest" description="Disordered" evidence="8">
    <location>
        <begin position="540"/>
        <end position="586"/>
    </location>
</feature>
<feature type="region of interest" description="Disordered" evidence="8">
    <location>
        <begin position="119"/>
        <end position="161"/>
    </location>
</feature>
<feature type="region of interest" description="Disordered" evidence="8">
    <location>
        <begin position="307"/>
        <end position="475"/>
    </location>
</feature>
<feature type="region of interest" description="Disordered" evidence="8">
    <location>
        <begin position="621"/>
        <end position="658"/>
    </location>
</feature>
<dbReference type="Proteomes" id="UP000001038">
    <property type="component" value="Chromosome 10"/>
</dbReference>
<dbReference type="STRING" id="8090.ENSORLP00000037997"/>
<dbReference type="GO" id="GO:0003713">
    <property type="term" value="F:transcription coactivator activity"/>
    <property type="evidence" value="ECO:0000318"/>
    <property type="project" value="GO_Central"/>
</dbReference>
<reference evidence="10 11" key="1">
    <citation type="journal article" date="2007" name="Nature">
        <title>The medaka draft genome and insights into vertebrate genome evolution.</title>
        <authorList>
            <person name="Kasahara M."/>
            <person name="Naruse K."/>
            <person name="Sasaki S."/>
            <person name="Nakatani Y."/>
            <person name="Qu W."/>
            <person name="Ahsan B."/>
            <person name="Yamada T."/>
            <person name="Nagayasu Y."/>
            <person name="Doi K."/>
            <person name="Kasai Y."/>
            <person name="Jindo T."/>
            <person name="Kobayashi D."/>
            <person name="Shimada A."/>
            <person name="Toyoda A."/>
            <person name="Kuroki Y."/>
            <person name="Fujiyama A."/>
            <person name="Sasaki T."/>
            <person name="Shimizu A."/>
            <person name="Asakawa S."/>
            <person name="Shimizu N."/>
            <person name="Hashimoto S."/>
            <person name="Yang J."/>
            <person name="Lee Y."/>
            <person name="Matsushima K."/>
            <person name="Sugano S."/>
            <person name="Sakaizumi M."/>
            <person name="Narita T."/>
            <person name="Ohishi K."/>
            <person name="Haga S."/>
            <person name="Ohta F."/>
            <person name="Nomoto H."/>
            <person name="Nogata K."/>
            <person name="Morishita T."/>
            <person name="Endo T."/>
            <person name="Shin-I T."/>
            <person name="Takeda H."/>
            <person name="Morishita S."/>
            <person name="Kohara Y."/>
        </authorList>
    </citation>
    <scope>NUCLEOTIDE SEQUENCE [LARGE SCALE GENOMIC DNA]</scope>
    <source>
        <strain evidence="10 11">Hd-rR</strain>
    </source>
</reference>
<evidence type="ECO:0000313" key="11">
    <source>
        <dbReference type="Proteomes" id="UP000001038"/>
    </source>
</evidence>
<reference evidence="10" key="2">
    <citation type="submission" date="2025-08" db="UniProtKB">
        <authorList>
            <consortium name="Ensembl"/>
        </authorList>
    </citation>
    <scope>IDENTIFICATION</scope>
    <source>
        <strain evidence="10">Hd-rR</strain>
    </source>
</reference>
<evidence type="ECO:0000256" key="7">
    <source>
        <dbReference type="ARBA" id="ARBA00023242"/>
    </source>
</evidence>
<evidence type="ECO:0000256" key="8">
    <source>
        <dbReference type="SAM" id="MobiDB-lite"/>
    </source>
</evidence>
<dbReference type="InterPro" id="IPR048455">
    <property type="entry name" value="MAML1_3_TAD2"/>
</dbReference>
<feature type="compositionally biased region" description="Pro residues" evidence="8">
    <location>
        <begin position="348"/>
        <end position="362"/>
    </location>
</feature>
<dbReference type="Pfam" id="PF09596">
    <property type="entry name" value="MamL-1"/>
    <property type="match status" value="1"/>
</dbReference>
<dbReference type="Pfam" id="PF20801">
    <property type="entry name" value="MAML1_3_TAD2"/>
    <property type="match status" value="1"/>
</dbReference>
<feature type="compositionally biased region" description="Polar residues" evidence="8">
    <location>
        <begin position="670"/>
        <end position="682"/>
    </location>
</feature>
<dbReference type="PANTHER" id="PTHR15692:SF19">
    <property type="entry name" value="MASTERMIND-LIKE PROTEIN 1"/>
    <property type="match status" value="1"/>
</dbReference>
<dbReference type="GO" id="GO:0007221">
    <property type="term" value="P:positive regulation of transcription of Notch receptor target"/>
    <property type="evidence" value="ECO:0000318"/>
    <property type="project" value="GO_Central"/>
</dbReference>
<feature type="compositionally biased region" description="Basic residues" evidence="8">
    <location>
        <begin position="67"/>
        <end position="76"/>
    </location>
</feature>
<keyword evidence="3" id="KW-0914">Notch signaling pathway</keyword>
<feature type="region of interest" description="Disordered" evidence="8">
    <location>
        <begin position="663"/>
        <end position="682"/>
    </location>
</feature>
<gene>
    <name evidence="10" type="primary">MAML1</name>
    <name evidence="10" type="synonym">maml1</name>
</gene>
<feature type="compositionally biased region" description="Gly residues" evidence="8">
    <location>
        <begin position="267"/>
        <end position="280"/>
    </location>
</feature>
<feature type="compositionally biased region" description="Low complexity" evidence="8">
    <location>
        <begin position="577"/>
        <end position="586"/>
    </location>
</feature>
<dbReference type="Gene3D" id="6.10.250.970">
    <property type="match status" value="1"/>
</dbReference>
<protein>
    <submittedName>
        <fullName evidence="10">Mastermind like transcriptional coactivator 1</fullName>
    </submittedName>
</protein>
<feature type="compositionally biased region" description="Low complexity" evidence="8">
    <location>
        <begin position="649"/>
        <end position="658"/>
    </location>
</feature>
<feature type="region of interest" description="Disordered" evidence="8">
    <location>
        <begin position="793"/>
        <end position="839"/>
    </location>
</feature>
<dbReference type="InterPro" id="IPR046370">
    <property type="entry name" value="MAML_N_sf"/>
</dbReference>
<feature type="compositionally biased region" description="Low complexity" evidence="8">
    <location>
        <begin position="330"/>
        <end position="347"/>
    </location>
</feature>
<name>A0A3B3I232_ORYLA</name>